<dbReference type="Gene3D" id="2.60.40.10">
    <property type="entry name" value="Immunoglobulins"/>
    <property type="match status" value="1"/>
</dbReference>
<dbReference type="Pfam" id="PF07679">
    <property type="entry name" value="I-set"/>
    <property type="match status" value="1"/>
</dbReference>
<organism evidence="2">
    <name type="scientific">Ciona intestinalis</name>
    <name type="common">Transparent sea squirt</name>
    <name type="synonym">Ascidia intestinalis</name>
    <dbReference type="NCBI Taxonomy" id="7719"/>
    <lineage>
        <taxon>Eukaryota</taxon>
        <taxon>Metazoa</taxon>
        <taxon>Chordata</taxon>
        <taxon>Tunicata</taxon>
        <taxon>Ascidiacea</taxon>
        <taxon>Phlebobranchia</taxon>
        <taxon>Cionidae</taxon>
        <taxon>Ciona</taxon>
    </lineage>
</organism>
<evidence type="ECO:0000259" key="1">
    <source>
        <dbReference type="PROSITE" id="PS50835"/>
    </source>
</evidence>
<dbReference type="InterPro" id="IPR013783">
    <property type="entry name" value="Ig-like_fold"/>
</dbReference>
<dbReference type="PROSITE" id="PS50835">
    <property type="entry name" value="IG_LIKE"/>
    <property type="match status" value="1"/>
</dbReference>
<proteinExistence type="evidence at transcript level"/>
<dbReference type="AlphaFoldDB" id="F2YLJ7"/>
<accession>F2YLJ7</accession>
<evidence type="ECO:0000313" key="2">
    <source>
        <dbReference type="EMBL" id="ADZ57271.1"/>
    </source>
</evidence>
<reference evidence="2" key="1">
    <citation type="journal article" date="2011" name="Proc. Natl. Acad. Sci. U.S.A.">
        <title>Stepwise assembly of the Nova-regulated alternative splicing network in the vertebrate brain.</title>
        <authorList>
            <person name="Irimia M."/>
            <person name="Denuc A."/>
            <person name="Burguera D."/>
            <person name="Somorjai I."/>
            <person name="Martin-Duran J.M."/>
            <person name="Genikhovich G."/>
            <person name="Jimenez-Delgado S."/>
            <person name="Technau U."/>
            <person name="Roy S.W."/>
            <person name="Marfany G."/>
            <person name="Garcia-Fernandez J."/>
        </authorList>
    </citation>
    <scope>NUCLEOTIDE SEQUENCE</scope>
</reference>
<name>F2YLJ7_CIOIN</name>
<dbReference type="EMBL" id="JF314403">
    <property type="protein sequence ID" value="ADZ57271.1"/>
    <property type="molecule type" value="mRNA"/>
</dbReference>
<dbReference type="SUPFAM" id="SSF48726">
    <property type="entry name" value="Immunoglobulin"/>
    <property type="match status" value="1"/>
</dbReference>
<dbReference type="InterPro" id="IPR013098">
    <property type="entry name" value="Ig_I-set"/>
</dbReference>
<protein>
    <submittedName>
        <fullName evidence="2">Protein tyrosine phosphatase receptor type F</fullName>
    </submittedName>
</protein>
<feature type="domain" description="Ig-like" evidence="1">
    <location>
        <begin position="1"/>
        <end position="60"/>
    </location>
</feature>
<dbReference type="InterPro" id="IPR007110">
    <property type="entry name" value="Ig-like_dom"/>
</dbReference>
<dbReference type="InterPro" id="IPR036179">
    <property type="entry name" value="Ig-like_dom_sf"/>
</dbReference>
<feature type="non-terminal residue" evidence="2">
    <location>
        <position position="1"/>
    </location>
</feature>
<feature type="non-terminal residue" evidence="2">
    <location>
        <position position="60"/>
    </location>
</feature>
<keyword evidence="2" id="KW-0675">Receptor</keyword>
<sequence length="60" mass="6607">TVERAHAMSMECVIGGSPKPTVAWYRKRVPIYLNGSRIRMDPTTGSLIITKSIDADEAKS</sequence>